<evidence type="ECO:0000313" key="8">
    <source>
        <dbReference type="EMBL" id="KRK70448.1"/>
    </source>
</evidence>
<dbReference type="OrthoDB" id="9802328at2"/>
<evidence type="ECO:0000256" key="5">
    <source>
        <dbReference type="ARBA" id="ARBA00022898"/>
    </source>
</evidence>
<dbReference type="AlphaFoldDB" id="A0A0R1JGL6"/>
<keyword evidence="9" id="KW-1185">Reference proteome</keyword>
<dbReference type="PANTHER" id="PTHR46383:SF4">
    <property type="entry name" value="AMINOTRANSFERASE"/>
    <property type="match status" value="1"/>
</dbReference>
<dbReference type="STRING" id="1291734.FD02_GL000514"/>
<dbReference type="InterPro" id="IPR015421">
    <property type="entry name" value="PyrdxlP-dep_Trfase_major"/>
</dbReference>
<evidence type="ECO:0000256" key="6">
    <source>
        <dbReference type="RuleBase" id="RU000481"/>
    </source>
</evidence>
<dbReference type="InterPro" id="IPR004838">
    <property type="entry name" value="NHTrfase_class1_PyrdxlP-BS"/>
</dbReference>
<dbReference type="Pfam" id="PF00155">
    <property type="entry name" value="Aminotran_1_2"/>
    <property type="match status" value="1"/>
</dbReference>
<accession>A0A0R1JGL6</accession>
<keyword evidence="5" id="KW-0663">Pyridoxal phosphate</keyword>
<gene>
    <name evidence="8" type="ORF">FD02_GL000514</name>
</gene>
<dbReference type="SUPFAM" id="SSF53383">
    <property type="entry name" value="PLP-dependent transferases"/>
    <property type="match status" value="1"/>
</dbReference>
<evidence type="ECO:0000256" key="3">
    <source>
        <dbReference type="ARBA" id="ARBA00022576"/>
    </source>
</evidence>
<dbReference type="InterPro" id="IPR015422">
    <property type="entry name" value="PyrdxlP-dep_Trfase_small"/>
</dbReference>
<evidence type="ECO:0000256" key="1">
    <source>
        <dbReference type="ARBA" id="ARBA00001933"/>
    </source>
</evidence>
<evidence type="ECO:0000256" key="4">
    <source>
        <dbReference type="ARBA" id="ARBA00022679"/>
    </source>
</evidence>
<dbReference type="RefSeq" id="WP_056952062.1">
    <property type="nucleotide sequence ID" value="NZ_AZDJ01000032.1"/>
</dbReference>
<comment type="cofactor">
    <cofactor evidence="1 6">
        <name>pyridoxal 5'-phosphate</name>
        <dbReference type="ChEBI" id="CHEBI:597326"/>
    </cofactor>
</comment>
<evidence type="ECO:0000259" key="7">
    <source>
        <dbReference type="Pfam" id="PF00155"/>
    </source>
</evidence>
<dbReference type="Gene3D" id="3.90.1150.10">
    <property type="entry name" value="Aspartate Aminotransferase, domain 1"/>
    <property type="match status" value="1"/>
</dbReference>
<name>A0A0R1JGL6_9LACO</name>
<dbReference type="EMBL" id="AZDJ01000032">
    <property type="protein sequence ID" value="KRK70448.1"/>
    <property type="molecule type" value="Genomic_DNA"/>
</dbReference>
<keyword evidence="3 6" id="KW-0032">Aminotransferase</keyword>
<feature type="domain" description="Aminotransferase class I/classII large" evidence="7">
    <location>
        <begin position="36"/>
        <end position="387"/>
    </location>
</feature>
<sequence length="395" mass="41750">MPTAKPGLLNQLNHNYDGLGANPIRVFDAEANQVPDVVKLTLGEPDFNVPAHIKQAAIASINADESHYGPSNGWPKLRRAATGFLKDRYGLAYDPDHELVVTVGATEALHACLAAVLNAGDAVLMPSPTFSLYDQLVRINGATPVYLNTAATGFKLTPAQLAAAIADTPTAKAILLNFPANPTGVTYTRAEVQALAAVCAQTNLVVIADEIYSELTYGFTHTSFAEFLPAQTLVVNGVSKSHAMTGWRIGFVAGPAALMARVALAHAFAVTVASNPAMAGATEALSSEAGRADTIAMKREYLRRRDYVVTAMRALGFTMPTPTGAFYVFAKLPASCGQDDVAFCHALLQQNHLALIAGSGFGPGGEGYVRVSYAASLETLQEAMRRLGDYVHAQA</sequence>
<dbReference type="PATRIC" id="fig|1291734.4.peg.528"/>
<reference evidence="8 9" key="1">
    <citation type="journal article" date="2015" name="Genome Announc.">
        <title>Expanding the biotechnology potential of lactobacilli through comparative genomics of 213 strains and associated genera.</title>
        <authorList>
            <person name="Sun Z."/>
            <person name="Harris H.M."/>
            <person name="McCann A."/>
            <person name="Guo C."/>
            <person name="Argimon S."/>
            <person name="Zhang W."/>
            <person name="Yang X."/>
            <person name="Jeffery I.B."/>
            <person name="Cooney J.C."/>
            <person name="Kagawa T.F."/>
            <person name="Liu W."/>
            <person name="Song Y."/>
            <person name="Salvetti E."/>
            <person name="Wrobel A."/>
            <person name="Rasinkangas P."/>
            <person name="Parkhill J."/>
            <person name="Rea M.C."/>
            <person name="O'Sullivan O."/>
            <person name="Ritari J."/>
            <person name="Douillard F.P."/>
            <person name="Paul Ross R."/>
            <person name="Yang R."/>
            <person name="Briner A.E."/>
            <person name="Felis G.E."/>
            <person name="de Vos W.M."/>
            <person name="Barrangou R."/>
            <person name="Klaenhammer T.R."/>
            <person name="Caufield P.W."/>
            <person name="Cui Y."/>
            <person name="Zhang H."/>
            <person name="O'Toole P.W."/>
        </authorList>
    </citation>
    <scope>NUCLEOTIDE SEQUENCE [LARGE SCALE GENOMIC DNA]</scope>
    <source>
        <strain evidence="8 9">JCM 17158</strain>
    </source>
</reference>
<organism evidence="8 9">
    <name type="scientific">Lacticaseibacillus nasuensis JCM 17158</name>
    <dbReference type="NCBI Taxonomy" id="1291734"/>
    <lineage>
        <taxon>Bacteria</taxon>
        <taxon>Bacillati</taxon>
        <taxon>Bacillota</taxon>
        <taxon>Bacilli</taxon>
        <taxon>Lactobacillales</taxon>
        <taxon>Lactobacillaceae</taxon>
        <taxon>Lacticaseibacillus</taxon>
    </lineage>
</organism>
<comment type="similarity">
    <text evidence="2 6">Belongs to the class-I pyridoxal-phosphate-dependent aminotransferase family.</text>
</comment>
<keyword evidence="4 6" id="KW-0808">Transferase</keyword>
<evidence type="ECO:0000256" key="2">
    <source>
        <dbReference type="ARBA" id="ARBA00007441"/>
    </source>
</evidence>
<dbReference type="GO" id="GO:0008483">
    <property type="term" value="F:transaminase activity"/>
    <property type="evidence" value="ECO:0007669"/>
    <property type="project" value="UniProtKB-KW"/>
</dbReference>
<proteinExistence type="inferred from homology"/>
<dbReference type="GO" id="GO:0006520">
    <property type="term" value="P:amino acid metabolic process"/>
    <property type="evidence" value="ECO:0007669"/>
    <property type="project" value="InterPro"/>
</dbReference>
<dbReference type="CDD" id="cd00609">
    <property type="entry name" value="AAT_like"/>
    <property type="match status" value="1"/>
</dbReference>
<dbReference type="InterPro" id="IPR004839">
    <property type="entry name" value="Aminotransferase_I/II_large"/>
</dbReference>
<dbReference type="InterPro" id="IPR050596">
    <property type="entry name" value="AspAT/PAT-like"/>
</dbReference>
<dbReference type="InterPro" id="IPR015424">
    <property type="entry name" value="PyrdxlP-dep_Trfase"/>
</dbReference>
<dbReference type="PANTHER" id="PTHR46383">
    <property type="entry name" value="ASPARTATE AMINOTRANSFERASE"/>
    <property type="match status" value="1"/>
</dbReference>
<dbReference type="Gene3D" id="3.40.640.10">
    <property type="entry name" value="Type I PLP-dependent aspartate aminotransferase-like (Major domain)"/>
    <property type="match status" value="1"/>
</dbReference>
<protein>
    <recommendedName>
        <fullName evidence="6">Aminotransferase</fullName>
        <ecNumber evidence="6">2.6.1.-</ecNumber>
    </recommendedName>
</protein>
<evidence type="ECO:0000313" key="9">
    <source>
        <dbReference type="Proteomes" id="UP000051804"/>
    </source>
</evidence>
<dbReference type="PROSITE" id="PS00105">
    <property type="entry name" value="AA_TRANSFER_CLASS_1"/>
    <property type="match status" value="1"/>
</dbReference>
<dbReference type="Proteomes" id="UP000051804">
    <property type="component" value="Unassembled WGS sequence"/>
</dbReference>
<comment type="caution">
    <text evidence="8">The sequence shown here is derived from an EMBL/GenBank/DDBJ whole genome shotgun (WGS) entry which is preliminary data.</text>
</comment>
<dbReference type="EC" id="2.6.1.-" evidence="6"/>
<dbReference type="GO" id="GO:0030170">
    <property type="term" value="F:pyridoxal phosphate binding"/>
    <property type="evidence" value="ECO:0007669"/>
    <property type="project" value="InterPro"/>
</dbReference>